<sequence length="282" mass="32966">MYVVCYSHAPTVSRVCTDMSSEMRLVQEIEKFECLYNSCLPEYNRKDLTEEAWAQVSYSTDLTVAECKEKWRNIRSSLLRNLKPSEKSRKPYYLMPFLHFVMPFLKPINNPETKDELNLLRTTTKEPDIYLCTVKSEDECQLMCDTQSFINTTVMSDDETQSDPLLSQSISLPQKRRSRESTYSVANKRIAQKEIYTELNSSMPTIEPPRTSNESMRYFLLSLLPELETMTEEQIRQFKIKTMMAIDNIKSNVDKETANFQLNAERLQKKLINLLIKKLAKN</sequence>
<accession>A0A8J2QFY9</accession>
<proteinExistence type="predicted"/>
<reference evidence="4" key="1">
    <citation type="submission" date="2021-09" db="EMBL/GenBank/DDBJ databases">
        <authorList>
            <person name="Martin H S."/>
        </authorList>
    </citation>
    <scope>NUCLEOTIDE SEQUENCE</scope>
</reference>
<dbReference type="PANTHER" id="PTHR12243:SF60">
    <property type="entry name" value="SI:CH211-15D5.12-RELATED"/>
    <property type="match status" value="1"/>
</dbReference>
<comment type="subcellular location">
    <subcellularLocation>
        <location evidence="1">Nucleus</location>
    </subcellularLocation>
</comment>
<protein>
    <submittedName>
        <fullName evidence="4">(African queen) hypothetical protein</fullName>
    </submittedName>
</protein>
<feature type="domain" description="MADF" evidence="2">
    <location>
        <begin position="24"/>
        <end position="106"/>
    </location>
</feature>
<dbReference type="PROSITE" id="PS51029">
    <property type="entry name" value="MADF"/>
    <property type="match status" value="1"/>
</dbReference>
<dbReference type="PANTHER" id="PTHR12243">
    <property type="entry name" value="MADF DOMAIN TRANSCRIPTION FACTOR"/>
    <property type="match status" value="1"/>
</dbReference>
<dbReference type="SMART" id="SM00595">
    <property type="entry name" value="MADF"/>
    <property type="match status" value="1"/>
</dbReference>
<dbReference type="Pfam" id="PF02944">
    <property type="entry name" value="BESS"/>
    <property type="match status" value="1"/>
</dbReference>
<evidence type="ECO:0000259" key="2">
    <source>
        <dbReference type="PROSITE" id="PS51029"/>
    </source>
</evidence>
<dbReference type="GO" id="GO:0006357">
    <property type="term" value="P:regulation of transcription by RNA polymerase II"/>
    <property type="evidence" value="ECO:0007669"/>
    <property type="project" value="TreeGrafter"/>
</dbReference>
<dbReference type="GO" id="GO:0003677">
    <property type="term" value="F:DNA binding"/>
    <property type="evidence" value="ECO:0007669"/>
    <property type="project" value="InterPro"/>
</dbReference>
<dbReference type="GO" id="GO:0005667">
    <property type="term" value="C:transcription regulator complex"/>
    <property type="evidence" value="ECO:0007669"/>
    <property type="project" value="TreeGrafter"/>
</dbReference>
<dbReference type="Pfam" id="PF10545">
    <property type="entry name" value="MADF_DNA_bdg"/>
    <property type="match status" value="1"/>
</dbReference>
<comment type="caution">
    <text evidence="4">The sequence shown here is derived from an EMBL/GenBank/DDBJ whole genome shotgun (WGS) entry which is preliminary data.</text>
</comment>
<feature type="domain" description="BESS" evidence="3">
    <location>
        <begin position="213"/>
        <end position="252"/>
    </location>
</feature>
<dbReference type="OrthoDB" id="6147983at2759"/>
<keyword evidence="5" id="KW-1185">Reference proteome</keyword>
<keyword evidence="1" id="KW-0539">Nucleus</keyword>
<dbReference type="InterPro" id="IPR004210">
    <property type="entry name" value="BESS_motif"/>
</dbReference>
<dbReference type="InterPro" id="IPR006578">
    <property type="entry name" value="MADF-dom"/>
</dbReference>
<organism evidence="4 5">
    <name type="scientific">Danaus chrysippus</name>
    <name type="common">African queen</name>
    <dbReference type="NCBI Taxonomy" id="151541"/>
    <lineage>
        <taxon>Eukaryota</taxon>
        <taxon>Metazoa</taxon>
        <taxon>Ecdysozoa</taxon>
        <taxon>Arthropoda</taxon>
        <taxon>Hexapoda</taxon>
        <taxon>Insecta</taxon>
        <taxon>Pterygota</taxon>
        <taxon>Neoptera</taxon>
        <taxon>Endopterygota</taxon>
        <taxon>Lepidoptera</taxon>
        <taxon>Glossata</taxon>
        <taxon>Ditrysia</taxon>
        <taxon>Papilionoidea</taxon>
        <taxon>Nymphalidae</taxon>
        <taxon>Danainae</taxon>
        <taxon>Danaini</taxon>
        <taxon>Danaina</taxon>
        <taxon>Danaus</taxon>
        <taxon>Anosia</taxon>
    </lineage>
</organism>
<dbReference type="InterPro" id="IPR039353">
    <property type="entry name" value="TF_Adf1"/>
</dbReference>
<evidence type="ECO:0000313" key="4">
    <source>
        <dbReference type="EMBL" id="CAG9561003.1"/>
    </source>
</evidence>
<dbReference type="Proteomes" id="UP000789524">
    <property type="component" value="Unassembled WGS sequence"/>
</dbReference>
<dbReference type="EMBL" id="CAKASE010000046">
    <property type="protein sequence ID" value="CAG9561003.1"/>
    <property type="molecule type" value="Genomic_DNA"/>
</dbReference>
<dbReference type="GO" id="GO:0005634">
    <property type="term" value="C:nucleus"/>
    <property type="evidence" value="ECO:0007669"/>
    <property type="project" value="UniProtKB-SubCell"/>
</dbReference>
<evidence type="ECO:0000256" key="1">
    <source>
        <dbReference type="PROSITE-ProRule" id="PRU00371"/>
    </source>
</evidence>
<evidence type="ECO:0000313" key="5">
    <source>
        <dbReference type="Proteomes" id="UP000789524"/>
    </source>
</evidence>
<dbReference type="PROSITE" id="PS51031">
    <property type="entry name" value="BESS"/>
    <property type="match status" value="1"/>
</dbReference>
<dbReference type="AlphaFoldDB" id="A0A8J2QFY9"/>
<gene>
    <name evidence="4" type="ORF">DCHRY22_LOCUS2584</name>
</gene>
<name>A0A8J2QFY9_9NEOP</name>
<evidence type="ECO:0000259" key="3">
    <source>
        <dbReference type="PROSITE" id="PS51031"/>
    </source>
</evidence>